<proteinExistence type="predicted"/>
<feature type="domain" description="Cytidyltransferase-like" evidence="3">
    <location>
        <begin position="30"/>
        <end position="129"/>
    </location>
</feature>
<name>A0ABR6GKR5_9BURK</name>
<keyword evidence="2" id="KW-0548">Nucleotidyltransferase</keyword>
<accession>A0ABR6GKR5</accession>
<dbReference type="SUPFAM" id="SSF52374">
    <property type="entry name" value="Nucleotidylyl transferase"/>
    <property type="match status" value="1"/>
</dbReference>
<evidence type="ECO:0000256" key="1">
    <source>
        <dbReference type="ARBA" id="ARBA00022679"/>
    </source>
</evidence>
<reference evidence="4 5" key="1">
    <citation type="submission" date="2020-08" db="EMBL/GenBank/DDBJ databases">
        <title>Genomic Encyclopedia of Type Strains, Phase III (KMG-III): the genomes of soil and plant-associated and newly described type strains.</title>
        <authorList>
            <person name="Whitman W."/>
        </authorList>
    </citation>
    <scope>NUCLEOTIDE SEQUENCE [LARGE SCALE GENOMIC DNA]</scope>
    <source>
        <strain evidence="4 5">CECT 7247</strain>
    </source>
</reference>
<evidence type="ECO:0000313" key="4">
    <source>
        <dbReference type="EMBL" id="MBB3192709.1"/>
    </source>
</evidence>
<dbReference type="InterPro" id="IPR050385">
    <property type="entry name" value="Archaeal_FAD_synthase"/>
</dbReference>
<evidence type="ECO:0000259" key="3">
    <source>
        <dbReference type="Pfam" id="PF01467"/>
    </source>
</evidence>
<evidence type="ECO:0000256" key="2">
    <source>
        <dbReference type="ARBA" id="ARBA00022695"/>
    </source>
</evidence>
<dbReference type="Pfam" id="PF01467">
    <property type="entry name" value="CTP_transf_like"/>
    <property type="match status" value="1"/>
</dbReference>
<dbReference type="RefSeq" id="WP_310736718.1">
    <property type="nucleotide sequence ID" value="NZ_JACHXO010000001.1"/>
</dbReference>
<gene>
    <name evidence="4" type="ORF">FHS28_000074</name>
</gene>
<dbReference type="Proteomes" id="UP000574369">
    <property type="component" value="Unassembled WGS sequence"/>
</dbReference>
<dbReference type="PANTHER" id="PTHR43793">
    <property type="entry name" value="FAD SYNTHASE"/>
    <property type="match status" value="1"/>
</dbReference>
<comment type="caution">
    <text evidence="4">The sequence shown here is derived from an EMBL/GenBank/DDBJ whole genome shotgun (WGS) entry which is preliminary data.</text>
</comment>
<sequence length="167" mass="17913">MLDKWDSSLKCLPPDRLLDMAPRLARPLVLTNGVFDQLHIGHVSYLEAASAHGSCLVVALNSDRSAQAWADAQPDPEGRPLHALQDRARVVAALGCVSWVTWFDEDTPAALLAALRPEVYVKGGDYSLDGLPEAPLVQSWGGRVAIAPYVTGPDGTGLMQRLGHLAP</sequence>
<organism evidence="4 5">
    <name type="scientific">Roseateles terrae</name>
    <dbReference type="NCBI Taxonomy" id="431060"/>
    <lineage>
        <taxon>Bacteria</taxon>
        <taxon>Pseudomonadati</taxon>
        <taxon>Pseudomonadota</taxon>
        <taxon>Betaproteobacteria</taxon>
        <taxon>Burkholderiales</taxon>
        <taxon>Sphaerotilaceae</taxon>
        <taxon>Roseateles</taxon>
    </lineage>
</organism>
<dbReference type="PANTHER" id="PTHR43793:SF2">
    <property type="entry name" value="BIFUNCTIONAL PROTEIN HLDE"/>
    <property type="match status" value="1"/>
</dbReference>
<dbReference type="NCBIfam" id="TIGR00125">
    <property type="entry name" value="cyt_tran_rel"/>
    <property type="match status" value="1"/>
</dbReference>
<keyword evidence="1" id="KW-0808">Transferase</keyword>
<dbReference type="Gene3D" id="3.40.50.620">
    <property type="entry name" value="HUPs"/>
    <property type="match status" value="1"/>
</dbReference>
<dbReference type="InterPro" id="IPR004821">
    <property type="entry name" value="Cyt_trans-like"/>
</dbReference>
<keyword evidence="5" id="KW-1185">Reference proteome</keyword>
<dbReference type="EMBL" id="JACHXO010000001">
    <property type="protein sequence ID" value="MBB3192709.1"/>
    <property type="molecule type" value="Genomic_DNA"/>
</dbReference>
<dbReference type="InterPro" id="IPR014729">
    <property type="entry name" value="Rossmann-like_a/b/a_fold"/>
</dbReference>
<evidence type="ECO:0000313" key="5">
    <source>
        <dbReference type="Proteomes" id="UP000574369"/>
    </source>
</evidence>
<protein>
    <submittedName>
        <fullName evidence="4">RfaE bifunctional protein nucleotidyltransferase chain/domain</fullName>
    </submittedName>
</protein>